<name>A0A949U287_9CLOT</name>
<dbReference type="Proteomes" id="UP000694308">
    <property type="component" value="Unassembled WGS sequence"/>
</dbReference>
<reference evidence="1" key="1">
    <citation type="submission" date="2020-12" db="EMBL/GenBank/DDBJ databases">
        <title>Clostridium thailandense sp. nov., a novel acetogenic bacterium isolated from peat land soil in Thailand.</title>
        <authorList>
            <person name="Chaikitkaew S."/>
            <person name="Birkeland N.K."/>
        </authorList>
    </citation>
    <scope>NUCLEOTIDE SEQUENCE</scope>
    <source>
        <strain evidence="1">PL3</strain>
    </source>
</reference>
<accession>A0A949U287</accession>
<dbReference type="RefSeq" id="WP_218322048.1">
    <property type="nucleotide sequence ID" value="NZ_JAEEGC010000105.1"/>
</dbReference>
<gene>
    <name evidence="1" type="ORF">I6U48_19020</name>
</gene>
<keyword evidence="2" id="KW-1185">Reference proteome</keyword>
<sequence>MDFSSLVLMEKDKNTGFMVNELGSYEVGEGAEYIKKMYYDGEKINIYFDTNVDVEEWEYSAIFDLFDESEFIKEEFAIEQVDDEYNPTWLIKFDYEQEHSIMLSRLNSLCTLIKTYMKKVFSDIKGKEEEYK</sequence>
<evidence type="ECO:0000313" key="2">
    <source>
        <dbReference type="Proteomes" id="UP000694308"/>
    </source>
</evidence>
<proteinExistence type="predicted"/>
<organism evidence="1 2">
    <name type="scientific">Clostridium thailandense</name>
    <dbReference type="NCBI Taxonomy" id="2794346"/>
    <lineage>
        <taxon>Bacteria</taxon>
        <taxon>Bacillati</taxon>
        <taxon>Bacillota</taxon>
        <taxon>Clostridia</taxon>
        <taxon>Eubacteriales</taxon>
        <taxon>Clostridiaceae</taxon>
        <taxon>Clostridium</taxon>
    </lineage>
</organism>
<dbReference type="AlphaFoldDB" id="A0A949U287"/>
<evidence type="ECO:0000313" key="1">
    <source>
        <dbReference type="EMBL" id="MBV7274994.1"/>
    </source>
</evidence>
<comment type="caution">
    <text evidence="1">The sequence shown here is derived from an EMBL/GenBank/DDBJ whole genome shotgun (WGS) entry which is preliminary data.</text>
</comment>
<dbReference type="InterPro" id="IPR046650">
    <property type="entry name" value="DUF6762"/>
</dbReference>
<protein>
    <submittedName>
        <fullName evidence="1">Uncharacterized protein</fullName>
    </submittedName>
</protein>
<dbReference type="Pfam" id="PF20548">
    <property type="entry name" value="DUF6762"/>
    <property type="match status" value="1"/>
</dbReference>
<dbReference type="EMBL" id="JAEEGC010000105">
    <property type="protein sequence ID" value="MBV7274994.1"/>
    <property type="molecule type" value="Genomic_DNA"/>
</dbReference>